<dbReference type="AlphaFoldDB" id="A0A4Z0A0S6"/>
<feature type="region of interest" description="Disordered" evidence="2">
    <location>
        <begin position="180"/>
        <end position="199"/>
    </location>
</feature>
<evidence type="ECO:0000313" key="3">
    <source>
        <dbReference type="EMBL" id="TFY80030.1"/>
    </source>
</evidence>
<dbReference type="EMBL" id="SFCI01000402">
    <property type="protein sequence ID" value="TFY80030.1"/>
    <property type="molecule type" value="Genomic_DNA"/>
</dbReference>
<evidence type="ECO:0000256" key="2">
    <source>
        <dbReference type="SAM" id="MobiDB-lite"/>
    </source>
</evidence>
<reference evidence="3 4" key="1">
    <citation type="submission" date="2019-02" db="EMBL/GenBank/DDBJ databases">
        <title>Genome sequencing of the rare red list fungi Hericium alpestre (H. flagellum).</title>
        <authorList>
            <person name="Buettner E."/>
            <person name="Kellner H."/>
        </authorList>
    </citation>
    <scope>NUCLEOTIDE SEQUENCE [LARGE SCALE GENOMIC DNA]</scope>
    <source>
        <strain evidence="3 4">DSM 108284</strain>
    </source>
</reference>
<feature type="compositionally biased region" description="Polar residues" evidence="2">
    <location>
        <begin position="497"/>
        <end position="509"/>
    </location>
</feature>
<comment type="caution">
    <text evidence="3">The sequence shown here is derived from an EMBL/GenBank/DDBJ whole genome shotgun (WGS) entry which is preliminary data.</text>
</comment>
<evidence type="ECO:0000256" key="1">
    <source>
        <dbReference type="SAM" id="Coils"/>
    </source>
</evidence>
<sequence length="549" mass="60850">MPAAKNGKTTKLPAEHIVDKKAHICPPSDATHPKDRWESLFVYAFICKFTELRSKVEGLESPMDFEEALLAHEPHPIMTQILTRFVLNLRPQTRNISPDQISSTVYAVLLDAFKTPERSVFWDEDLGKNVDPFEGMDGGFFSADWDLKLKVLRQLVEMQLTHSPAIKNLIDRAWGVVHNKHKKKEAPDPPPLDPSDPFSMESLAFNPLGQDYSPRVYISSNPWKITSTFQSMTSTRDEYVALLQVTKEDSAPEPKEGEKRTRPELAHIALVKVMEARLEVIDNELARVQKLRKKIEQRAILMAQAEIRQTRTRRQTRRPDYVYYEGGESEEEKDDEDTYHDDGADEGQQDDDEFSDARSGSAGPSGRRGVITTERRRSTRAAVVNGNGKRASAPDPWTQWRGERRSTRLGAPLDTQIDDPPPKRARTEDSMLSANSEEHQSSGSGQAALKVKQTGAAAVRPTEIAMEQVGKRKKSKFWYYAVEPIPGSSAPALPVPSNGTTAYEESSSAGHGHTTPAESEAPTSSQAGDSGLAPALEGSLSPVPGAEVS</sequence>
<evidence type="ECO:0008006" key="5">
    <source>
        <dbReference type="Google" id="ProtNLM"/>
    </source>
</evidence>
<accession>A0A4Z0A0S6</accession>
<gene>
    <name evidence="3" type="ORF">EWM64_g3985</name>
</gene>
<keyword evidence="4" id="KW-1185">Reference proteome</keyword>
<keyword evidence="1" id="KW-0175">Coiled coil</keyword>
<dbReference type="PANTHER" id="PTHR42107">
    <property type="entry name" value="YALI0D24453P"/>
    <property type="match status" value="1"/>
</dbReference>
<dbReference type="Proteomes" id="UP000298061">
    <property type="component" value="Unassembled WGS sequence"/>
</dbReference>
<name>A0A4Z0A0S6_9AGAM</name>
<feature type="compositionally biased region" description="Polar residues" evidence="2">
    <location>
        <begin position="430"/>
        <end position="445"/>
    </location>
</feature>
<feature type="region of interest" description="Disordered" evidence="2">
    <location>
        <begin position="485"/>
        <end position="549"/>
    </location>
</feature>
<proteinExistence type="predicted"/>
<organism evidence="3 4">
    <name type="scientific">Hericium alpestre</name>
    <dbReference type="NCBI Taxonomy" id="135208"/>
    <lineage>
        <taxon>Eukaryota</taxon>
        <taxon>Fungi</taxon>
        <taxon>Dikarya</taxon>
        <taxon>Basidiomycota</taxon>
        <taxon>Agaricomycotina</taxon>
        <taxon>Agaricomycetes</taxon>
        <taxon>Russulales</taxon>
        <taxon>Hericiaceae</taxon>
        <taxon>Hericium</taxon>
    </lineage>
</organism>
<evidence type="ECO:0000313" key="4">
    <source>
        <dbReference type="Proteomes" id="UP000298061"/>
    </source>
</evidence>
<feature type="compositionally biased region" description="Acidic residues" evidence="2">
    <location>
        <begin position="327"/>
        <end position="354"/>
    </location>
</feature>
<feature type="region of interest" description="Disordered" evidence="2">
    <location>
        <begin position="309"/>
        <end position="473"/>
    </location>
</feature>
<dbReference type="OrthoDB" id="205403at2759"/>
<protein>
    <recommendedName>
        <fullName evidence="5">WHIM1 domain-containing protein</fullName>
    </recommendedName>
</protein>
<feature type="coiled-coil region" evidence="1">
    <location>
        <begin position="271"/>
        <end position="298"/>
    </location>
</feature>
<dbReference type="PANTHER" id="PTHR42107:SF1">
    <property type="entry name" value="WHIM1 DOMAIN-CONTAINING PROTEIN"/>
    <property type="match status" value="1"/>
</dbReference>
<feature type="compositionally biased region" description="Low complexity" evidence="2">
    <location>
        <begin position="357"/>
        <end position="369"/>
    </location>
</feature>
<dbReference type="STRING" id="135208.A0A4Z0A0S6"/>
<feature type="compositionally biased region" description="Basic and acidic residues" evidence="2">
    <location>
        <begin position="420"/>
        <end position="429"/>
    </location>
</feature>